<evidence type="ECO:0000313" key="2">
    <source>
        <dbReference type="EMBL" id="KGR91418.1"/>
    </source>
</evidence>
<protein>
    <submittedName>
        <fullName evidence="2">Uncharacterized protein</fullName>
    </submittedName>
</protein>
<accession>A0A0A3J8C1</accession>
<dbReference type="AlphaFoldDB" id="A0A0A3J8C1"/>
<sequence length="110" mass="12678">MITSDIVYSPFIYSLSFFQIALIVLELAHKSLKTSLNFKDAHLKVRKPQVDLKKTHLNIKFYESYNNEPPEKIKKAVPIKGTTHLLVVPPFFLPIHLIVSDEALGRLTYR</sequence>
<keyword evidence="1" id="KW-0472">Membrane</keyword>
<evidence type="ECO:0000256" key="1">
    <source>
        <dbReference type="SAM" id="Phobius"/>
    </source>
</evidence>
<dbReference type="Proteomes" id="UP000030595">
    <property type="component" value="Unassembled WGS sequence"/>
</dbReference>
<keyword evidence="1" id="KW-1133">Transmembrane helix</keyword>
<evidence type="ECO:0000313" key="3">
    <source>
        <dbReference type="Proteomes" id="UP000030595"/>
    </source>
</evidence>
<organism evidence="2 3">
    <name type="scientific">Ureibacillus massiliensis 4400831 = CIP 108448 = CCUG 49529</name>
    <dbReference type="NCBI Taxonomy" id="1211035"/>
    <lineage>
        <taxon>Bacteria</taxon>
        <taxon>Bacillati</taxon>
        <taxon>Bacillota</taxon>
        <taxon>Bacilli</taxon>
        <taxon>Bacillales</taxon>
        <taxon>Caryophanaceae</taxon>
        <taxon>Ureibacillus</taxon>
    </lineage>
</organism>
<dbReference type="EMBL" id="JPVQ01000007">
    <property type="protein sequence ID" value="KGR91418.1"/>
    <property type="molecule type" value="Genomic_DNA"/>
</dbReference>
<keyword evidence="1" id="KW-0812">Transmembrane</keyword>
<name>A0A0A3J8C1_9BACL</name>
<feature type="transmembrane region" description="Helical" evidence="1">
    <location>
        <begin position="6"/>
        <end position="28"/>
    </location>
</feature>
<reference evidence="2 3" key="1">
    <citation type="submission" date="2014-02" db="EMBL/GenBank/DDBJ databases">
        <title>Draft genome sequence of Lysinibacillus massiliensis CCUG 49529.</title>
        <authorList>
            <person name="Zhang F."/>
            <person name="Wang G."/>
            <person name="Zhang L."/>
        </authorList>
    </citation>
    <scope>NUCLEOTIDE SEQUENCE [LARGE SCALE GENOMIC DNA]</scope>
    <source>
        <strain evidence="2 3">CCUG 49529</strain>
    </source>
</reference>
<keyword evidence="3" id="KW-1185">Reference proteome</keyword>
<proteinExistence type="predicted"/>
<gene>
    <name evidence="2" type="ORF">CD30_06265</name>
</gene>
<comment type="caution">
    <text evidence="2">The sequence shown here is derived from an EMBL/GenBank/DDBJ whole genome shotgun (WGS) entry which is preliminary data.</text>
</comment>